<dbReference type="SUPFAM" id="SSF48452">
    <property type="entry name" value="TPR-like"/>
    <property type="match status" value="1"/>
</dbReference>
<evidence type="ECO:0000313" key="7">
    <source>
        <dbReference type="EMBL" id="CAI9744291.1"/>
    </source>
</evidence>
<sequence length="484" mass="55546">MEGLLNASDNKMELKDAINLSDLRESSEAMFELKKGEIQNDSELQDLEGGDRWNHEDFKNLYNDIAFDNDIITMPYAEQALNMTDISGDGGVRKIKVRSGQGPLVPSDAVVQVHYTGFFEFADEPFDSSRLRGEVFKFRLRKDMVIPGWVIAVTTMQVGELSRFLISPEYGFGDFGCPPRIPQSITALFEIELLSFVEDAGIEDYFQMTEEEKSQIPFDQILKIANMEKSFGTEFFNAKKIRKSYNKYRLALLVLDEYVTCNSEEERQIQGLRLLVLLNMALCCLRLNNATKTITYCQKALAIDKNNAKAFYRLGQAYQMLGKYDEAVTNLKLAQKLRPTDPNVSQQLQKLHSDVLQYKEDEKAMYKKMFCQTTKKSQSSLFPSNRENMVQESDEKVVEVSEEFKENVNKYLKNFLSDNCRSECPMPASSMTVAEIAYVLEMVDDMKLTAVQTGSGENIQIEIRKNRNNTSNNRRVKKRETVWR</sequence>
<dbReference type="SMART" id="SM00028">
    <property type="entry name" value="TPR"/>
    <property type="match status" value="2"/>
</dbReference>
<dbReference type="PANTHER" id="PTHR46674">
    <property type="entry name" value="INACTIVE PEPTIDYL-PROLYL CIS-TRANS ISOMERASE FKBP6"/>
    <property type="match status" value="1"/>
</dbReference>
<protein>
    <recommendedName>
        <fullName evidence="4">peptidylprolyl isomerase</fullName>
        <ecNumber evidence="4">5.2.1.8</ecNumber>
    </recommendedName>
</protein>
<feature type="repeat" description="TPR" evidence="5">
    <location>
        <begin position="308"/>
        <end position="341"/>
    </location>
</feature>
<dbReference type="GO" id="GO:0005737">
    <property type="term" value="C:cytoplasm"/>
    <property type="evidence" value="ECO:0007669"/>
    <property type="project" value="TreeGrafter"/>
</dbReference>
<dbReference type="Pfam" id="PF00254">
    <property type="entry name" value="FKBP_C"/>
    <property type="match status" value="1"/>
</dbReference>
<dbReference type="Gene3D" id="1.25.40.10">
    <property type="entry name" value="Tetratricopeptide repeat domain"/>
    <property type="match status" value="1"/>
</dbReference>
<dbReference type="Proteomes" id="UP001162480">
    <property type="component" value="Chromosome 30"/>
</dbReference>
<dbReference type="PROSITE" id="PS50005">
    <property type="entry name" value="TPR"/>
    <property type="match status" value="1"/>
</dbReference>
<reference evidence="7" key="1">
    <citation type="submission" date="2023-08" db="EMBL/GenBank/DDBJ databases">
        <authorList>
            <person name="Alioto T."/>
            <person name="Alioto T."/>
            <person name="Gomez Garrido J."/>
        </authorList>
    </citation>
    <scope>NUCLEOTIDE SEQUENCE</scope>
</reference>
<accession>A0AA36FM49</accession>
<keyword evidence="8" id="KW-1185">Reference proteome</keyword>
<dbReference type="SUPFAM" id="SSF54534">
    <property type="entry name" value="FKBP-like"/>
    <property type="match status" value="1"/>
</dbReference>
<keyword evidence="3 5" id="KW-0802">TPR repeat</keyword>
<dbReference type="PROSITE" id="PS50059">
    <property type="entry name" value="FKBP_PPIASE"/>
    <property type="match status" value="1"/>
</dbReference>
<name>A0AA36FM49_OCTVU</name>
<keyword evidence="4" id="KW-0697">Rotamase</keyword>
<dbReference type="GO" id="GO:0034587">
    <property type="term" value="P:piRNA processing"/>
    <property type="evidence" value="ECO:0007669"/>
    <property type="project" value="TreeGrafter"/>
</dbReference>
<dbReference type="EMBL" id="OX597843">
    <property type="protein sequence ID" value="CAI9744291.1"/>
    <property type="molecule type" value="Genomic_DNA"/>
</dbReference>
<evidence type="ECO:0000313" key="8">
    <source>
        <dbReference type="Proteomes" id="UP001162480"/>
    </source>
</evidence>
<dbReference type="PANTHER" id="PTHR46674:SF1">
    <property type="entry name" value="INACTIVE PEPTIDYL-PROLYL CIS-TRANS ISOMERASE FKBP6"/>
    <property type="match status" value="1"/>
</dbReference>
<evidence type="ECO:0000256" key="5">
    <source>
        <dbReference type="PROSITE-ProRule" id="PRU00339"/>
    </source>
</evidence>
<proteinExistence type="inferred from homology"/>
<gene>
    <name evidence="7" type="ORF">OCTVUL_1B025498</name>
</gene>
<dbReference type="PROSITE" id="PS50293">
    <property type="entry name" value="TPR_REGION"/>
    <property type="match status" value="1"/>
</dbReference>
<dbReference type="GO" id="GO:0003755">
    <property type="term" value="F:peptidyl-prolyl cis-trans isomerase activity"/>
    <property type="evidence" value="ECO:0007669"/>
    <property type="project" value="UniProtKB-KW"/>
</dbReference>
<dbReference type="InterPro" id="IPR046357">
    <property type="entry name" value="PPIase_dom_sf"/>
</dbReference>
<dbReference type="InterPro" id="IPR019734">
    <property type="entry name" value="TPR_rpt"/>
</dbReference>
<dbReference type="InterPro" id="IPR042282">
    <property type="entry name" value="FKBP6/shu"/>
</dbReference>
<feature type="domain" description="PPIase FKBP-type" evidence="6">
    <location>
        <begin position="108"/>
        <end position="197"/>
    </location>
</feature>
<dbReference type="EC" id="5.2.1.8" evidence="4"/>
<evidence type="ECO:0000256" key="4">
    <source>
        <dbReference type="PROSITE-ProRule" id="PRU00277"/>
    </source>
</evidence>
<organism evidence="7 8">
    <name type="scientific">Octopus vulgaris</name>
    <name type="common">Common octopus</name>
    <dbReference type="NCBI Taxonomy" id="6645"/>
    <lineage>
        <taxon>Eukaryota</taxon>
        <taxon>Metazoa</taxon>
        <taxon>Spiralia</taxon>
        <taxon>Lophotrochozoa</taxon>
        <taxon>Mollusca</taxon>
        <taxon>Cephalopoda</taxon>
        <taxon>Coleoidea</taxon>
        <taxon>Octopodiformes</taxon>
        <taxon>Octopoda</taxon>
        <taxon>Incirrata</taxon>
        <taxon>Octopodidae</taxon>
        <taxon>Octopus</taxon>
    </lineage>
</organism>
<dbReference type="AlphaFoldDB" id="A0AA36FM49"/>
<comment type="similarity">
    <text evidence="1">Belongs to the FKBP6 family.</text>
</comment>
<evidence type="ECO:0000259" key="6">
    <source>
        <dbReference type="PROSITE" id="PS50059"/>
    </source>
</evidence>
<keyword evidence="2" id="KW-0677">Repeat</keyword>
<evidence type="ECO:0000256" key="2">
    <source>
        <dbReference type="ARBA" id="ARBA00022737"/>
    </source>
</evidence>
<dbReference type="InterPro" id="IPR011990">
    <property type="entry name" value="TPR-like_helical_dom_sf"/>
</dbReference>
<dbReference type="Gene3D" id="3.10.50.40">
    <property type="match status" value="1"/>
</dbReference>
<dbReference type="GO" id="GO:0007283">
    <property type="term" value="P:spermatogenesis"/>
    <property type="evidence" value="ECO:0007669"/>
    <property type="project" value="TreeGrafter"/>
</dbReference>
<dbReference type="Pfam" id="PF13431">
    <property type="entry name" value="TPR_17"/>
    <property type="match status" value="1"/>
</dbReference>
<evidence type="ECO:0000256" key="3">
    <source>
        <dbReference type="ARBA" id="ARBA00022803"/>
    </source>
</evidence>
<comment type="catalytic activity">
    <reaction evidence="4">
        <text>[protein]-peptidylproline (omega=180) = [protein]-peptidylproline (omega=0)</text>
        <dbReference type="Rhea" id="RHEA:16237"/>
        <dbReference type="Rhea" id="RHEA-COMP:10747"/>
        <dbReference type="Rhea" id="RHEA-COMP:10748"/>
        <dbReference type="ChEBI" id="CHEBI:83833"/>
        <dbReference type="ChEBI" id="CHEBI:83834"/>
        <dbReference type="EC" id="5.2.1.8"/>
    </reaction>
</comment>
<keyword evidence="4" id="KW-0413">Isomerase</keyword>
<dbReference type="InterPro" id="IPR001179">
    <property type="entry name" value="PPIase_FKBP_dom"/>
</dbReference>
<dbReference type="GO" id="GO:0051879">
    <property type="term" value="F:Hsp90 protein binding"/>
    <property type="evidence" value="ECO:0007669"/>
    <property type="project" value="TreeGrafter"/>
</dbReference>
<evidence type="ECO:0000256" key="1">
    <source>
        <dbReference type="ARBA" id="ARBA00009648"/>
    </source>
</evidence>